<dbReference type="Proteomes" id="UP000050909">
    <property type="component" value="Unassembled WGS sequence"/>
</dbReference>
<evidence type="ECO:0000256" key="4">
    <source>
        <dbReference type="ARBA" id="ARBA00022980"/>
    </source>
</evidence>
<dbReference type="RefSeq" id="WP_054746094.1">
    <property type="nucleotide sequence ID" value="NZ_AZCV01000004.1"/>
</dbReference>
<dbReference type="GO" id="GO:0003735">
    <property type="term" value="F:structural constituent of ribosome"/>
    <property type="evidence" value="ECO:0007669"/>
    <property type="project" value="InterPro"/>
</dbReference>
<dbReference type="GO" id="GO:0019843">
    <property type="term" value="F:rRNA binding"/>
    <property type="evidence" value="ECO:0007669"/>
    <property type="project" value="UniProtKB-UniRule"/>
</dbReference>
<dbReference type="SUPFAM" id="SSF55658">
    <property type="entry name" value="L9 N-domain-like"/>
    <property type="match status" value="1"/>
</dbReference>
<dbReference type="PANTHER" id="PTHR21368">
    <property type="entry name" value="50S RIBOSOMAL PROTEIN L9"/>
    <property type="match status" value="1"/>
</dbReference>
<evidence type="ECO:0000256" key="2">
    <source>
        <dbReference type="ARBA" id="ARBA00022730"/>
    </source>
</evidence>
<dbReference type="GO" id="GO:0005840">
    <property type="term" value="C:ribosome"/>
    <property type="evidence" value="ECO:0007669"/>
    <property type="project" value="UniProtKB-KW"/>
</dbReference>
<dbReference type="InterPro" id="IPR009027">
    <property type="entry name" value="Ribosomal_bL9/RNase_H1_N"/>
</dbReference>
<keyword evidence="3 7" id="KW-0694">RNA-binding</keyword>
<evidence type="ECO:0000256" key="5">
    <source>
        <dbReference type="ARBA" id="ARBA00023274"/>
    </source>
</evidence>
<dbReference type="PROSITE" id="PS00651">
    <property type="entry name" value="RIBOSOMAL_L9"/>
    <property type="match status" value="1"/>
</dbReference>
<dbReference type="Gene3D" id="3.40.5.10">
    <property type="entry name" value="Ribosomal protein L9, N-terminal domain"/>
    <property type="match status" value="1"/>
</dbReference>
<proteinExistence type="inferred from homology"/>
<dbReference type="FunFam" id="3.10.430.100:FF:000002">
    <property type="entry name" value="50S ribosomal protein L9"/>
    <property type="match status" value="1"/>
</dbReference>
<dbReference type="GO" id="GO:1990904">
    <property type="term" value="C:ribonucleoprotein complex"/>
    <property type="evidence" value="ECO:0007669"/>
    <property type="project" value="UniProtKB-KW"/>
</dbReference>
<sequence length="150" mass="16943">MEVIFIKDLRGKGKRGEVKNVPDGYANNFLIKNGYAKEATVQAKRELAGKQKAEQKAYEEEKQEAIKLKSFLEDDKTVVQIKSKAGEDTRLFGSVPSKQITEALQQQFDVKIDKRKLNLPEPIRTLGYTNVPVKLFPGVEAKIRVHITAQ</sequence>
<comment type="caution">
    <text evidence="10">The sequence shown here is derived from an EMBL/GenBank/DDBJ whole genome shotgun (WGS) entry which is preliminary data.</text>
</comment>
<name>A0A0R1H1K5_9LACO</name>
<evidence type="ECO:0000256" key="3">
    <source>
        <dbReference type="ARBA" id="ARBA00022884"/>
    </source>
</evidence>
<keyword evidence="2 7" id="KW-0699">rRNA-binding</keyword>
<dbReference type="HAMAP" id="MF_00503">
    <property type="entry name" value="Ribosomal_bL9"/>
    <property type="match status" value="1"/>
</dbReference>
<organism evidence="10 11">
    <name type="scientific">Amylolactobacillus amylotrophicus DSM 20534</name>
    <dbReference type="NCBI Taxonomy" id="1423722"/>
    <lineage>
        <taxon>Bacteria</taxon>
        <taxon>Bacillati</taxon>
        <taxon>Bacillota</taxon>
        <taxon>Bacilli</taxon>
        <taxon>Lactobacillales</taxon>
        <taxon>Lactobacillaceae</taxon>
        <taxon>Amylolactobacillus</taxon>
    </lineage>
</organism>
<keyword evidence="11" id="KW-1185">Reference proteome</keyword>
<dbReference type="GO" id="GO:0006412">
    <property type="term" value="P:translation"/>
    <property type="evidence" value="ECO:0007669"/>
    <property type="project" value="UniProtKB-UniRule"/>
</dbReference>
<dbReference type="InterPro" id="IPR036935">
    <property type="entry name" value="Ribosomal_bL9_N_sf"/>
</dbReference>
<evidence type="ECO:0000259" key="9">
    <source>
        <dbReference type="PROSITE" id="PS00651"/>
    </source>
</evidence>
<dbReference type="InterPro" id="IPR020594">
    <property type="entry name" value="Ribosomal_bL9_bac/chp"/>
</dbReference>
<evidence type="ECO:0000256" key="6">
    <source>
        <dbReference type="ARBA" id="ARBA00035292"/>
    </source>
</evidence>
<comment type="function">
    <text evidence="7">Binds to the 23S rRNA.</text>
</comment>
<reference evidence="10 11" key="1">
    <citation type="journal article" date="2015" name="Genome Announc.">
        <title>Expanding the biotechnology potential of lactobacilli through comparative genomics of 213 strains and associated genera.</title>
        <authorList>
            <person name="Sun Z."/>
            <person name="Harris H.M."/>
            <person name="McCann A."/>
            <person name="Guo C."/>
            <person name="Argimon S."/>
            <person name="Zhang W."/>
            <person name="Yang X."/>
            <person name="Jeffery I.B."/>
            <person name="Cooney J.C."/>
            <person name="Kagawa T.F."/>
            <person name="Liu W."/>
            <person name="Song Y."/>
            <person name="Salvetti E."/>
            <person name="Wrobel A."/>
            <person name="Rasinkangas P."/>
            <person name="Parkhill J."/>
            <person name="Rea M.C."/>
            <person name="O'Sullivan O."/>
            <person name="Ritari J."/>
            <person name="Douillard F.P."/>
            <person name="Paul Ross R."/>
            <person name="Yang R."/>
            <person name="Briner A.E."/>
            <person name="Felis G.E."/>
            <person name="de Vos W.M."/>
            <person name="Barrangou R."/>
            <person name="Klaenhammer T.R."/>
            <person name="Caufield P.W."/>
            <person name="Cui Y."/>
            <person name="Zhang H."/>
            <person name="O'Toole P.W."/>
        </authorList>
    </citation>
    <scope>NUCLEOTIDE SEQUENCE [LARGE SCALE GENOMIC DNA]</scope>
    <source>
        <strain evidence="10 11">DSM 20534</strain>
    </source>
</reference>
<keyword evidence="8" id="KW-0175">Coiled coil</keyword>
<dbReference type="NCBIfam" id="TIGR00158">
    <property type="entry name" value="L9"/>
    <property type="match status" value="1"/>
</dbReference>
<dbReference type="PATRIC" id="fig|1423722.3.peg.1188"/>
<evidence type="ECO:0000313" key="11">
    <source>
        <dbReference type="Proteomes" id="UP000050909"/>
    </source>
</evidence>
<dbReference type="InterPro" id="IPR000244">
    <property type="entry name" value="Ribosomal_bL9"/>
</dbReference>
<evidence type="ECO:0000256" key="1">
    <source>
        <dbReference type="ARBA" id="ARBA00010605"/>
    </source>
</evidence>
<dbReference type="Gene3D" id="3.10.430.100">
    <property type="entry name" value="Ribosomal protein L9, C-terminal domain"/>
    <property type="match status" value="1"/>
</dbReference>
<dbReference type="SUPFAM" id="SSF55653">
    <property type="entry name" value="Ribosomal protein L9 C-domain"/>
    <property type="match status" value="1"/>
</dbReference>
<dbReference type="InterPro" id="IPR020069">
    <property type="entry name" value="Ribosomal_bL9_C"/>
</dbReference>
<dbReference type="InterPro" id="IPR036791">
    <property type="entry name" value="Ribosomal_bL9_C_sf"/>
</dbReference>
<accession>A0A0R1H1K5</accession>
<feature type="coiled-coil region" evidence="8">
    <location>
        <begin position="44"/>
        <end position="75"/>
    </location>
</feature>
<evidence type="ECO:0000256" key="8">
    <source>
        <dbReference type="SAM" id="Coils"/>
    </source>
</evidence>
<dbReference type="InterPro" id="IPR020070">
    <property type="entry name" value="Ribosomal_bL9_N"/>
</dbReference>
<gene>
    <name evidence="7" type="primary">rplI</name>
    <name evidence="10" type="ORF">FC62_GL001165</name>
</gene>
<keyword evidence="4 7" id="KW-0689">Ribosomal protein</keyword>
<feature type="domain" description="Ribosomal protein L9" evidence="9">
    <location>
        <begin position="13"/>
        <end position="40"/>
    </location>
</feature>
<dbReference type="Pfam" id="PF01281">
    <property type="entry name" value="Ribosomal_L9_N"/>
    <property type="match status" value="1"/>
</dbReference>
<dbReference type="EMBL" id="AZCV01000004">
    <property type="protein sequence ID" value="KRK37553.1"/>
    <property type="molecule type" value="Genomic_DNA"/>
</dbReference>
<comment type="similarity">
    <text evidence="1 7">Belongs to the bacterial ribosomal protein bL9 family.</text>
</comment>
<evidence type="ECO:0000256" key="7">
    <source>
        <dbReference type="HAMAP-Rule" id="MF_00503"/>
    </source>
</evidence>
<protein>
    <recommendedName>
        <fullName evidence="6 7">Large ribosomal subunit protein bL9</fullName>
    </recommendedName>
</protein>
<keyword evidence="5 7" id="KW-0687">Ribonucleoprotein</keyword>
<evidence type="ECO:0000313" key="10">
    <source>
        <dbReference type="EMBL" id="KRK37553.1"/>
    </source>
</evidence>
<dbReference type="Pfam" id="PF03948">
    <property type="entry name" value="Ribosomal_L9_C"/>
    <property type="match status" value="1"/>
</dbReference>
<dbReference type="AlphaFoldDB" id="A0A0R1H1K5"/>